<dbReference type="Pfam" id="PF02620">
    <property type="entry name" value="YceD"/>
    <property type="match status" value="1"/>
</dbReference>
<sequence length="223" mass="23229">MTENKNASVRQPAGRPYVLDVRAFGKRPGTSAQVHRTVAAPERLGVDLIGIEKGEEIDLDLQVQAVSEGVLVTGTVSADTAGQCARCLGPVDGAVNVFLTELYAYPASETERTTDEDDVFRVDDDMIDLEQAIIDGVALELPLSPTCRPDCPGLCVDCGERLAVLGPQHTHDKIDPRWAGLAQFTQGAGSVASGPHATDGAGSVASGPHATDAAADTPEAGAR</sequence>
<evidence type="ECO:0000313" key="2">
    <source>
        <dbReference type="EMBL" id="GAA4395436.1"/>
    </source>
</evidence>
<evidence type="ECO:0000256" key="1">
    <source>
        <dbReference type="SAM" id="MobiDB-lite"/>
    </source>
</evidence>
<gene>
    <name evidence="2" type="ORF">GCM10023147_28680</name>
</gene>
<keyword evidence="3" id="KW-1185">Reference proteome</keyword>
<dbReference type="RefSeq" id="WP_344997031.1">
    <property type="nucleotide sequence ID" value="NZ_BAABFR010000043.1"/>
</dbReference>
<organism evidence="2 3">
    <name type="scientific">Tsukamurella soli</name>
    <dbReference type="NCBI Taxonomy" id="644556"/>
    <lineage>
        <taxon>Bacteria</taxon>
        <taxon>Bacillati</taxon>
        <taxon>Actinomycetota</taxon>
        <taxon>Actinomycetes</taxon>
        <taxon>Mycobacteriales</taxon>
        <taxon>Tsukamurellaceae</taxon>
        <taxon>Tsukamurella</taxon>
    </lineage>
</organism>
<proteinExistence type="predicted"/>
<name>A0ABP8JSC2_9ACTN</name>
<dbReference type="EMBL" id="BAABFR010000043">
    <property type="protein sequence ID" value="GAA4395436.1"/>
    <property type="molecule type" value="Genomic_DNA"/>
</dbReference>
<evidence type="ECO:0000313" key="3">
    <source>
        <dbReference type="Proteomes" id="UP001500635"/>
    </source>
</evidence>
<dbReference type="InterPro" id="IPR003772">
    <property type="entry name" value="YceD"/>
</dbReference>
<protein>
    <submittedName>
        <fullName evidence="2">DUF177 domain-containing protein</fullName>
    </submittedName>
</protein>
<comment type="caution">
    <text evidence="2">The sequence shown here is derived from an EMBL/GenBank/DDBJ whole genome shotgun (WGS) entry which is preliminary data.</text>
</comment>
<feature type="region of interest" description="Disordered" evidence="1">
    <location>
        <begin position="186"/>
        <end position="223"/>
    </location>
</feature>
<dbReference type="PANTHER" id="PTHR34374:SF1">
    <property type="entry name" value="LARGE RIBOSOMAL RNA SUBUNIT ACCUMULATION PROTEIN YCED HOMOLOG 1, CHLOROPLASTIC"/>
    <property type="match status" value="1"/>
</dbReference>
<reference evidence="3" key="1">
    <citation type="journal article" date="2019" name="Int. J. Syst. Evol. Microbiol.">
        <title>The Global Catalogue of Microorganisms (GCM) 10K type strain sequencing project: providing services to taxonomists for standard genome sequencing and annotation.</title>
        <authorList>
            <consortium name="The Broad Institute Genomics Platform"/>
            <consortium name="The Broad Institute Genome Sequencing Center for Infectious Disease"/>
            <person name="Wu L."/>
            <person name="Ma J."/>
        </authorList>
    </citation>
    <scope>NUCLEOTIDE SEQUENCE [LARGE SCALE GENOMIC DNA]</scope>
    <source>
        <strain evidence="3">JCM 17688</strain>
    </source>
</reference>
<dbReference type="Proteomes" id="UP001500635">
    <property type="component" value="Unassembled WGS sequence"/>
</dbReference>
<dbReference type="PANTHER" id="PTHR34374">
    <property type="entry name" value="LARGE RIBOSOMAL RNA SUBUNIT ACCUMULATION PROTEIN YCED HOMOLOG 1, CHLOROPLASTIC"/>
    <property type="match status" value="1"/>
</dbReference>
<accession>A0ABP8JSC2</accession>